<dbReference type="PROSITE" id="PS50035">
    <property type="entry name" value="PLD"/>
    <property type="match status" value="2"/>
</dbReference>
<dbReference type="InterPro" id="IPR018247">
    <property type="entry name" value="EF_Hand_1_Ca_BS"/>
</dbReference>
<proteinExistence type="inferred from homology"/>
<keyword evidence="5" id="KW-0442">Lipid degradation</keyword>
<name>A0ABS3FR91_9CYAN</name>
<dbReference type="SMART" id="SM00155">
    <property type="entry name" value="PLDc"/>
    <property type="match status" value="2"/>
</dbReference>
<dbReference type="PROSITE" id="PS00018">
    <property type="entry name" value="EF_HAND_1"/>
    <property type="match status" value="1"/>
</dbReference>
<dbReference type="InterPro" id="IPR025202">
    <property type="entry name" value="PLD-like_dom"/>
</dbReference>
<gene>
    <name evidence="8" type="ORF">J0895_10390</name>
</gene>
<dbReference type="SUPFAM" id="SSF47781">
    <property type="entry name" value="RuvA domain 2-like"/>
    <property type="match status" value="1"/>
</dbReference>
<comment type="caution">
    <text evidence="8">The sequence shown here is derived from an EMBL/GenBank/DDBJ whole genome shotgun (WGS) entry which is preliminary data.</text>
</comment>
<protein>
    <recommendedName>
        <fullName evidence="3">phospholipase D</fullName>
        <ecNumber evidence="3">3.1.4.4</ecNumber>
    </recommendedName>
</protein>
<keyword evidence="4" id="KW-0378">Hydrolase</keyword>
<dbReference type="Pfam" id="PF12836">
    <property type="entry name" value="HHH_3"/>
    <property type="match status" value="1"/>
</dbReference>
<accession>A0ABS3FR91</accession>
<comment type="catalytic activity">
    <reaction evidence="1">
        <text>a 1,2-diacyl-sn-glycero-3-phosphocholine + H2O = a 1,2-diacyl-sn-glycero-3-phosphate + choline + H(+)</text>
        <dbReference type="Rhea" id="RHEA:14445"/>
        <dbReference type="ChEBI" id="CHEBI:15354"/>
        <dbReference type="ChEBI" id="CHEBI:15377"/>
        <dbReference type="ChEBI" id="CHEBI:15378"/>
        <dbReference type="ChEBI" id="CHEBI:57643"/>
        <dbReference type="ChEBI" id="CHEBI:58608"/>
        <dbReference type="EC" id="3.1.4.4"/>
    </reaction>
</comment>
<evidence type="ECO:0000259" key="7">
    <source>
        <dbReference type="PROSITE" id="PS50035"/>
    </source>
</evidence>
<dbReference type="CDD" id="cd09116">
    <property type="entry name" value="PLDc_Nuc_like"/>
    <property type="match status" value="1"/>
</dbReference>
<dbReference type="SMART" id="SM00278">
    <property type="entry name" value="HhH1"/>
    <property type="match status" value="2"/>
</dbReference>
<evidence type="ECO:0000313" key="8">
    <source>
        <dbReference type="EMBL" id="MBO0349509.1"/>
    </source>
</evidence>
<dbReference type="EMBL" id="JAFLQW010000283">
    <property type="protein sequence ID" value="MBO0349509.1"/>
    <property type="molecule type" value="Genomic_DNA"/>
</dbReference>
<evidence type="ECO:0000256" key="6">
    <source>
        <dbReference type="ARBA" id="ARBA00023098"/>
    </source>
</evidence>
<dbReference type="PANTHER" id="PTHR43856">
    <property type="entry name" value="CARDIOLIPIN HYDROLASE"/>
    <property type="match status" value="1"/>
</dbReference>
<dbReference type="InterPro" id="IPR001736">
    <property type="entry name" value="PLipase_D/transphosphatidylase"/>
</dbReference>
<dbReference type="InterPro" id="IPR010994">
    <property type="entry name" value="RuvA_2-like"/>
</dbReference>
<dbReference type="CDD" id="cd09173">
    <property type="entry name" value="PLDc_Nuc_like_unchar1_2"/>
    <property type="match status" value="1"/>
</dbReference>
<evidence type="ECO:0000256" key="3">
    <source>
        <dbReference type="ARBA" id="ARBA00012027"/>
    </source>
</evidence>
<reference evidence="8 9" key="1">
    <citation type="submission" date="2021-03" db="EMBL/GenBank/DDBJ databases">
        <title>Metabolic Capacity of the Antarctic Cyanobacterium Phormidium pseudopriestleyi that Sustains Oxygenic Photosynthesis in the Presence of Hydrogen Sulfide.</title>
        <authorList>
            <person name="Lumian J.E."/>
            <person name="Jungblut A.D."/>
            <person name="Dillon M.L."/>
            <person name="Hawes I."/>
            <person name="Doran P.T."/>
            <person name="Mackey T.J."/>
            <person name="Dick G.J."/>
            <person name="Grettenberger C.L."/>
            <person name="Sumner D.Y."/>
        </authorList>
    </citation>
    <scope>NUCLEOTIDE SEQUENCE [LARGE SCALE GENOMIC DNA]</scope>
    <source>
        <strain evidence="8 9">FRX01</strain>
    </source>
</reference>
<feature type="domain" description="PLD phosphodiesterase" evidence="7">
    <location>
        <begin position="199"/>
        <end position="226"/>
    </location>
</feature>
<dbReference type="EC" id="3.1.4.4" evidence="3"/>
<keyword evidence="9" id="KW-1185">Reference proteome</keyword>
<sequence>MLLLLILRKTPQPPRFWALPWSVFVAILGLMVSGCKEEIQPTLHRLPPLPQDPFVEVYFNQNPVLDYSEPYRGITRPGDDLEQLIVDTINGATSTVEVAVQELQLPKIAQALAQKHQSGVRVRVILENTYNQALSELTPQQVARLDERNKARYEEWRHLIDRNQDGSLSSEEIVQGDALIIFKNAGVPTIDDTADGSKGSGLMHHKFAIADGRMVIVTSANFTTSDIHGDFLSPTSRGNPNNLLKISSSELAGLFQQEFNLMWGDGPGGESDSLFGVQKSFRPKQWVNLGASSVGVQFAPTGARVPWAQSVNGAIANTLNQATQSVDLALFVFSKQQLSDTLYARHQTGVQVRALIDASFAYRSYSEGLDMMGVALPNQNCQYDQGNQPWSTPLDTVGVPQLPPGDRLHHKFALLDDRTVITGSHNWSAAANSRNDETLLVIDSPIVAAHFRREFERLYNTARLGLPSHIEARIEQQIQQCGSPTPVPALSPSARINVNRATQQELEELPGIGPALASRMIATRQQQPFTSVEDLQRVSGIGPTLSERLRDRVTF</sequence>
<dbReference type="SUPFAM" id="SSF56024">
    <property type="entry name" value="Phospholipase D/nuclease"/>
    <property type="match status" value="2"/>
</dbReference>
<keyword evidence="6" id="KW-0443">Lipid metabolism</keyword>
<evidence type="ECO:0000256" key="1">
    <source>
        <dbReference type="ARBA" id="ARBA00000798"/>
    </source>
</evidence>
<comment type="similarity">
    <text evidence="2">Belongs to the phospholipase D family.</text>
</comment>
<evidence type="ECO:0000256" key="2">
    <source>
        <dbReference type="ARBA" id="ARBA00008664"/>
    </source>
</evidence>
<dbReference type="Proteomes" id="UP000664844">
    <property type="component" value="Unassembled WGS sequence"/>
</dbReference>
<evidence type="ECO:0000256" key="4">
    <source>
        <dbReference type="ARBA" id="ARBA00022801"/>
    </source>
</evidence>
<dbReference type="Pfam" id="PF13091">
    <property type="entry name" value="PLDc_2"/>
    <property type="match status" value="2"/>
</dbReference>
<dbReference type="InterPro" id="IPR003583">
    <property type="entry name" value="Hlx-hairpin-Hlx_DNA-bd_motif"/>
</dbReference>
<dbReference type="Gene3D" id="3.30.870.10">
    <property type="entry name" value="Endonuclease Chain A"/>
    <property type="match status" value="2"/>
</dbReference>
<evidence type="ECO:0000256" key="5">
    <source>
        <dbReference type="ARBA" id="ARBA00022963"/>
    </source>
</evidence>
<feature type="domain" description="PLD phosphodiesterase" evidence="7">
    <location>
        <begin position="404"/>
        <end position="431"/>
    </location>
</feature>
<dbReference type="PANTHER" id="PTHR43856:SF1">
    <property type="entry name" value="MITOCHONDRIAL CARDIOLIPIN HYDROLASE"/>
    <property type="match status" value="1"/>
</dbReference>
<organism evidence="8 9">
    <name type="scientific">Phormidium pseudopriestleyi FRX01</name>
    <dbReference type="NCBI Taxonomy" id="1759528"/>
    <lineage>
        <taxon>Bacteria</taxon>
        <taxon>Bacillati</taxon>
        <taxon>Cyanobacteriota</taxon>
        <taxon>Cyanophyceae</taxon>
        <taxon>Oscillatoriophycideae</taxon>
        <taxon>Oscillatoriales</taxon>
        <taxon>Oscillatoriaceae</taxon>
        <taxon>Phormidium</taxon>
    </lineage>
</organism>
<dbReference type="InterPro" id="IPR051406">
    <property type="entry name" value="PLD_domain"/>
</dbReference>
<evidence type="ECO:0000313" key="9">
    <source>
        <dbReference type="Proteomes" id="UP000664844"/>
    </source>
</evidence>
<dbReference type="Gene3D" id="1.10.150.320">
    <property type="entry name" value="Photosystem II 12 kDa extrinsic protein"/>
    <property type="match status" value="1"/>
</dbReference>